<dbReference type="Gene3D" id="3.40.50.1970">
    <property type="match status" value="1"/>
</dbReference>
<dbReference type="PATRIC" id="fig|993517.3.peg.3250"/>
<evidence type="ECO:0000256" key="5">
    <source>
        <dbReference type="ARBA" id="ARBA00004661"/>
    </source>
</evidence>
<evidence type="ECO:0000256" key="14">
    <source>
        <dbReference type="ARBA" id="ARBA00023027"/>
    </source>
</evidence>
<dbReference type="CDD" id="cd08195">
    <property type="entry name" value="DHQS"/>
    <property type="match status" value="1"/>
</dbReference>
<comment type="function">
    <text evidence="3 18">Catalyzes the conversion of 3-deoxy-D-arabino-heptulosonate 7-phosphate (DAHP) to dehydroquinate (DHQ).</text>
</comment>
<comment type="caution">
    <text evidence="18">Lacks conserved residue(s) required for the propagation of feature annotation.</text>
</comment>
<keyword evidence="12 18" id="KW-0547">Nucleotide-binding</keyword>
<feature type="binding site" evidence="18">
    <location>
        <position position="287"/>
    </location>
    <ligand>
        <name>Zn(2+)</name>
        <dbReference type="ChEBI" id="CHEBI:29105"/>
    </ligand>
</feature>
<dbReference type="NCBIfam" id="TIGR01357">
    <property type="entry name" value="aroB"/>
    <property type="match status" value="1"/>
</dbReference>
<feature type="binding site" evidence="18">
    <location>
        <begin position="151"/>
        <end position="152"/>
    </location>
    <ligand>
        <name>NAD(+)</name>
        <dbReference type="ChEBI" id="CHEBI:57540"/>
    </ligand>
</feature>
<name>K5DGV8_RHOBT</name>
<feature type="binding site" evidence="18">
    <location>
        <position position="206"/>
    </location>
    <ligand>
        <name>Zn(2+)</name>
        <dbReference type="ChEBI" id="CHEBI:29105"/>
    </ligand>
</feature>
<feature type="domain" description="3-dehydroquinate synthase C-terminal" evidence="20">
    <location>
        <begin position="203"/>
        <end position="347"/>
    </location>
</feature>
<feature type="domain" description="3-dehydroquinate synthase N-terminal" evidence="19">
    <location>
        <begin position="89"/>
        <end position="201"/>
    </location>
</feature>
<evidence type="ECO:0000256" key="1">
    <source>
        <dbReference type="ARBA" id="ARBA00001393"/>
    </source>
</evidence>
<dbReference type="PIRSF" id="PIRSF001455">
    <property type="entry name" value="DHQ_synth"/>
    <property type="match status" value="1"/>
</dbReference>
<dbReference type="Pfam" id="PF01761">
    <property type="entry name" value="DHQ_synthase"/>
    <property type="match status" value="1"/>
</dbReference>
<comment type="pathway">
    <text evidence="5 18">Metabolic intermediate biosynthesis; chorismate biosynthesis; chorismate from D-erythrose 4-phosphate and phosphoenolpyruvate: step 2/7.</text>
</comment>
<evidence type="ECO:0000256" key="4">
    <source>
        <dbReference type="ARBA" id="ARBA00004496"/>
    </source>
</evidence>
<evidence type="ECO:0000256" key="2">
    <source>
        <dbReference type="ARBA" id="ARBA00001911"/>
    </source>
</evidence>
<dbReference type="PANTHER" id="PTHR43622:SF7">
    <property type="entry name" value="3-DEHYDROQUINATE SYNTHASE, CHLOROPLASTIC"/>
    <property type="match status" value="1"/>
</dbReference>
<dbReference type="InterPro" id="IPR050071">
    <property type="entry name" value="Dehydroquinate_synthase"/>
</dbReference>
<evidence type="ECO:0000256" key="17">
    <source>
        <dbReference type="ARBA" id="ARBA00023285"/>
    </source>
</evidence>
<evidence type="ECO:0000256" key="7">
    <source>
        <dbReference type="ARBA" id="ARBA00013031"/>
    </source>
</evidence>
<evidence type="ECO:0000256" key="16">
    <source>
        <dbReference type="ARBA" id="ARBA00023239"/>
    </source>
</evidence>
<dbReference type="Gene3D" id="1.20.1090.10">
    <property type="entry name" value="Dehydroquinate synthase-like - alpha domain"/>
    <property type="match status" value="1"/>
</dbReference>
<dbReference type="HAMAP" id="MF_00110">
    <property type="entry name" value="DHQ_synthase"/>
    <property type="match status" value="1"/>
</dbReference>
<comment type="cofactor">
    <cofactor evidence="18">
        <name>Co(2+)</name>
        <dbReference type="ChEBI" id="CHEBI:48828"/>
    </cofactor>
    <cofactor evidence="18">
        <name>Zn(2+)</name>
        <dbReference type="ChEBI" id="CHEBI:29105"/>
    </cofactor>
    <text evidence="18">Binds 1 divalent metal cation per subunit. Can use either Co(2+) or Zn(2+).</text>
</comment>
<dbReference type="EMBL" id="AMCW01000087">
    <property type="protein sequence ID" value="EKK01673.1"/>
    <property type="molecule type" value="Genomic_DNA"/>
</dbReference>
<evidence type="ECO:0000256" key="6">
    <source>
        <dbReference type="ARBA" id="ARBA00005412"/>
    </source>
</evidence>
<organism evidence="21 22">
    <name type="scientific">Rhodopirellula baltica SH28</name>
    <dbReference type="NCBI Taxonomy" id="993517"/>
    <lineage>
        <taxon>Bacteria</taxon>
        <taxon>Pseudomonadati</taxon>
        <taxon>Planctomycetota</taxon>
        <taxon>Planctomycetia</taxon>
        <taxon>Pirellulales</taxon>
        <taxon>Pirellulaceae</taxon>
        <taxon>Rhodopirellula</taxon>
    </lineage>
</organism>
<evidence type="ECO:0000256" key="18">
    <source>
        <dbReference type="HAMAP-Rule" id="MF_00110"/>
    </source>
</evidence>
<dbReference type="InterPro" id="IPR056179">
    <property type="entry name" value="DHQS_C"/>
</dbReference>
<keyword evidence="15 18" id="KW-0057">Aromatic amino acid biosynthesis</keyword>
<dbReference type="InterPro" id="IPR016037">
    <property type="entry name" value="DHQ_synth_AroB"/>
</dbReference>
<comment type="caution">
    <text evidence="21">The sequence shown here is derived from an EMBL/GenBank/DDBJ whole genome shotgun (WGS) entry which is preliminary data.</text>
</comment>
<comment type="catalytic activity">
    <reaction evidence="1 18">
        <text>7-phospho-2-dehydro-3-deoxy-D-arabino-heptonate = 3-dehydroquinate + phosphate</text>
        <dbReference type="Rhea" id="RHEA:21968"/>
        <dbReference type="ChEBI" id="CHEBI:32364"/>
        <dbReference type="ChEBI" id="CHEBI:43474"/>
        <dbReference type="ChEBI" id="CHEBI:58394"/>
        <dbReference type="EC" id="4.2.3.4"/>
    </reaction>
</comment>
<dbReference type="PANTHER" id="PTHR43622">
    <property type="entry name" value="3-DEHYDROQUINATE SYNTHASE"/>
    <property type="match status" value="1"/>
</dbReference>
<dbReference type="GO" id="GO:0005737">
    <property type="term" value="C:cytoplasm"/>
    <property type="evidence" value="ECO:0007669"/>
    <property type="project" value="UniProtKB-SubCell"/>
</dbReference>
<gene>
    <name evidence="18" type="primary">aroB</name>
    <name evidence="21" type="ORF">RBSH_02999</name>
</gene>
<evidence type="ECO:0000256" key="3">
    <source>
        <dbReference type="ARBA" id="ARBA00003485"/>
    </source>
</evidence>
<dbReference type="GO" id="GO:0009423">
    <property type="term" value="P:chorismate biosynthetic process"/>
    <property type="evidence" value="ECO:0007669"/>
    <property type="project" value="UniProtKB-UniRule"/>
</dbReference>
<sequence length="387" mass="41918">MQPTLPQPIDLMTEPIESIEVSLGDRSYPIWISTGLTESAEQPHFAKHFQAAVGDCTHVVLIHDAAVSNTIASRVEQQLDQAGIRITNISIPSGETSKSVSMLETIWSTMLESGTDRRSVVVAVGGGVVGDLAGFAAASFTRGLRFVQVPTTLLSMVDSSVGGKTGINLPGGKNMVGSFWQPQMVWIDTQSLSTLPDRDFISGMAEVIKYGVIEDAEFFSWLQDKAARLIEKDAETLRYAIRKSCESKARVVAEDERETSGRRAILNYGHTFAHAIEATAGYGVCLHGEAVSIGMQMAAHLAIDMELCDRSLLEEQTAVLSAAKLPLAWKDADPEKMLPVMSRDKKVSHGKLRFVLPDRIGHVAMVGDVPSKKVIAAILACRDEPKG</sequence>
<dbReference type="GO" id="GO:0009073">
    <property type="term" value="P:aromatic amino acid family biosynthetic process"/>
    <property type="evidence" value="ECO:0007669"/>
    <property type="project" value="UniProtKB-KW"/>
</dbReference>
<keyword evidence="9 18" id="KW-0963">Cytoplasm</keyword>
<dbReference type="GO" id="GO:0000166">
    <property type="term" value="F:nucleotide binding"/>
    <property type="evidence" value="ECO:0007669"/>
    <property type="project" value="UniProtKB-KW"/>
</dbReference>
<evidence type="ECO:0000256" key="8">
    <source>
        <dbReference type="ARBA" id="ARBA00017684"/>
    </source>
</evidence>
<comment type="similarity">
    <text evidence="6 18">Belongs to the sugar phosphate cyclases superfamily. Dehydroquinate synthase family.</text>
</comment>
<evidence type="ECO:0000259" key="19">
    <source>
        <dbReference type="Pfam" id="PF01761"/>
    </source>
</evidence>
<keyword evidence="16 18" id="KW-0456">Lyase</keyword>
<dbReference type="AlphaFoldDB" id="K5DGV8"/>
<dbReference type="InterPro" id="IPR030963">
    <property type="entry name" value="DHQ_synth_fam"/>
</dbReference>
<feature type="binding site" evidence="18">
    <location>
        <position position="164"/>
    </location>
    <ligand>
        <name>NAD(+)</name>
        <dbReference type="ChEBI" id="CHEBI:57540"/>
    </ligand>
</feature>
<evidence type="ECO:0000313" key="21">
    <source>
        <dbReference type="EMBL" id="EKK01673.1"/>
    </source>
</evidence>
<keyword evidence="11 18" id="KW-0479">Metal-binding</keyword>
<dbReference type="FunFam" id="3.40.50.1970:FF:000001">
    <property type="entry name" value="3-dehydroquinate synthase"/>
    <property type="match status" value="1"/>
</dbReference>
<dbReference type="UniPathway" id="UPA00053">
    <property type="reaction ID" value="UER00085"/>
</dbReference>
<feature type="binding site" evidence="18">
    <location>
        <position position="173"/>
    </location>
    <ligand>
        <name>NAD(+)</name>
        <dbReference type="ChEBI" id="CHEBI:57540"/>
    </ligand>
</feature>
<dbReference type="GO" id="GO:0008652">
    <property type="term" value="P:amino acid biosynthetic process"/>
    <property type="evidence" value="ECO:0007669"/>
    <property type="project" value="UniProtKB-KW"/>
</dbReference>
<dbReference type="Pfam" id="PF24621">
    <property type="entry name" value="DHQS_C"/>
    <property type="match status" value="1"/>
</dbReference>
<dbReference type="RefSeq" id="WP_007332692.1">
    <property type="nucleotide sequence ID" value="NZ_AMCW01000087.1"/>
</dbReference>
<accession>K5DGV8</accession>
<keyword evidence="14 18" id="KW-0520">NAD</keyword>
<feature type="binding site" evidence="18">
    <location>
        <begin position="127"/>
        <end position="131"/>
    </location>
    <ligand>
        <name>NAD(+)</name>
        <dbReference type="ChEBI" id="CHEBI:57540"/>
    </ligand>
</feature>
<dbReference type="EC" id="4.2.3.4" evidence="7 18"/>
<dbReference type="InterPro" id="IPR030960">
    <property type="entry name" value="DHQS/DOIS_N"/>
</dbReference>
<evidence type="ECO:0000256" key="15">
    <source>
        <dbReference type="ARBA" id="ARBA00023141"/>
    </source>
</evidence>
<evidence type="ECO:0000256" key="9">
    <source>
        <dbReference type="ARBA" id="ARBA00022490"/>
    </source>
</evidence>
<comment type="cofactor">
    <cofactor evidence="2 18">
        <name>NAD(+)</name>
        <dbReference type="ChEBI" id="CHEBI:57540"/>
    </cofactor>
</comment>
<evidence type="ECO:0000259" key="20">
    <source>
        <dbReference type="Pfam" id="PF24621"/>
    </source>
</evidence>
<evidence type="ECO:0000256" key="13">
    <source>
        <dbReference type="ARBA" id="ARBA00022833"/>
    </source>
</evidence>
<evidence type="ECO:0000313" key="22">
    <source>
        <dbReference type="Proteomes" id="UP000007993"/>
    </source>
</evidence>
<reference evidence="21 22" key="1">
    <citation type="journal article" date="2013" name="Mar. Genomics">
        <title>Expression of sulfatases in Rhodopirellula baltica and the diversity of sulfatases in the genus Rhodopirellula.</title>
        <authorList>
            <person name="Wegner C.E."/>
            <person name="Richter-Heitmann T."/>
            <person name="Klindworth A."/>
            <person name="Klockow C."/>
            <person name="Richter M."/>
            <person name="Achstetter T."/>
            <person name="Glockner F.O."/>
            <person name="Harder J."/>
        </authorList>
    </citation>
    <scope>NUCLEOTIDE SEQUENCE [LARGE SCALE GENOMIC DNA]</scope>
    <source>
        <strain evidence="21 22">SH28</strain>
    </source>
</reference>
<comment type="subcellular location">
    <subcellularLocation>
        <location evidence="4 18">Cytoplasm</location>
    </subcellularLocation>
</comment>
<evidence type="ECO:0000256" key="10">
    <source>
        <dbReference type="ARBA" id="ARBA00022605"/>
    </source>
</evidence>
<dbReference type="Proteomes" id="UP000007993">
    <property type="component" value="Unassembled WGS sequence"/>
</dbReference>
<dbReference type="GO" id="GO:0003856">
    <property type="term" value="F:3-dehydroquinate synthase activity"/>
    <property type="evidence" value="ECO:0007669"/>
    <property type="project" value="UniProtKB-UniRule"/>
</dbReference>
<evidence type="ECO:0000256" key="12">
    <source>
        <dbReference type="ARBA" id="ARBA00022741"/>
    </source>
</evidence>
<protein>
    <recommendedName>
        <fullName evidence="8 18">3-dehydroquinate synthase</fullName>
        <shortName evidence="18">DHQS</shortName>
        <ecNumber evidence="7 18">4.2.3.4</ecNumber>
    </recommendedName>
</protein>
<keyword evidence="10 18" id="KW-0028">Amino-acid biosynthesis</keyword>
<feature type="binding site" evidence="18">
    <location>
        <position position="270"/>
    </location>
    <ligand>
        <name>Zn(2+)</name>
        <dbReference type="ChEBI" id="CHEBI:29105"/>
    </ligand>
</feature>
<evidence type="ECO:0000256" key="11">
    <source>
        <dbReference type="ARBA" id="ARBA00022723"/>
    </source>
</evidence>
<keyword evidence="13 18" id="KW-0862">Zinc</keyword>
<feature type="binding site" evidence="18">
    <location>
        <begin position="93"/>
        <end position="98"/>
    </location>
    <ligand>
        <name>NAD(+)</name>
        <dbReference type="ChEBI" id="CHEBI:57540"/>
    </ligand>
</feature>
<proteinExistence type="inferred from homology"/>
<dbReference type="SUPFAM" id="SSF56796">
    <property type="entry name" value="Dehydroquinate synthase-like"/>
    <property type="match status" value="1"/>
</dbReference>
<keyword evidence="17 18" id="KW-0170">Cobalt</keyword>
<dbReference type="GO" id="GO:0046872">
    <property type="term" value="F:metal ion binding"/>
    <property type="evidence" value="ECO:0007669"/>
    <property type="project" value="UniProtKB-KW"/>
</dbReference>